<gene>
    <name evidence="1" type="ORF">SHERM_09616</name>
</gene>
<comment type="caution">
    <text evidence="1">The sequence shown here is derived from an EMBL/GenBank/DDBJ whole genome shotgun (WGS) entry which is preliminary data.</text>
</comment>
<evidence type="ECO:0000313" key="2">
    <source>
        <dbReference type="Proteomes" id="UP001153555"/>
    </source>
</evidence>
<keyword evidence="2" id="KW-1185">Reference proteome</keyword>
<protein>
    <submittedName>
        <fullName evidence="1">Uncharacterized protein</fullName>
    </submittedName>
</protein>
<dbReference type="EMBL" id="CACSLK010000984">
    <property type="protein sequence ID" value="CAA0806732.1"/>
    <property type="molecule type" value="Genomic_DNA"/>
</dbReference>
<dbReference type="Proteomes" id="UP001153555">
    <property type="component" value="Unassembled WGS sequence"/>
</dbReference>
<name>A0A9N7MIW8_STRHE</name>
<evidence type="ECO:0000313" key="1">
    <source>
        <dbReference type="EMBL" id="CAA0806732.1"/>
    </source>
</evidence>
<reference evidence="1" key="1">
    <citation type="submission" date="2019-12" db="EMBL/GenBank/DDBJ databases">
        <authorList>
            <person name="Scholes J."/>
        </authorList>
    </citation>
    <scope>NUCLEOTIDE SEQUENCE</scope>
</reference>
<organism evidence="1 2">
    <name type="scientific">Striga hermonthica</name>
    <name type="common">Purple witchweed</name>
    <name type="synonym">Buchnera hermonthica</name>
    <dbReference type="NCBI Taxonomy" id="68872"/>
    <lineage>
        <taxon>Eukaryota</taxon>
        <taxon>Viridiplantae</taxon>
        <taxon>Streptophyta</taxon>
        <taxon>Embryophyta</taxon>
        <taxon>Tracheophyta</taxon>
        <taxon>Spermatophyta</taxon>
        <taxon>Magnoliopsida</taxon>
        <taxon>eudicotyledons</taxon>
        <taxon>Gunneridae</taxon>
        <taxon>Pentapetalae</taxon>
        <taxon>asterids</taxon>
        <taxon>lamiids</taxon>
        <taxon>Lamiales</taxon>
        <taxon>Orobanchaceae</taxon>
        <taxon>Buchnereae</taxon>
        <taxon>Striga</taxon>
    </lineage>
</organism>
<sequence length="100" mass="11702">MCRCLSTHKWHVILRRDESLAPDMSILGVVRMKSESLDMLPKHIRLSPLSSFDEVGVYHMTSPRTPTLRSFFNNSKLTLREVRMSNNLATRVLRRLLRLH</sequence>
<dbReference type="AlphaFoldDB" id="A0A9N7MIW8"/>
<proteinExistence type="predicted"/>
<accession>A0A9N7MIW8</accession>